<dbReference type="EMBL" id="PVXQ01000022">
    <property type="protein sequence ID" value="PRR81915.1"/>
    <property type="molecule type" value="Genomic_DNA"/>
</dbReference>
<dbReference type="SMART" id="SM00382">
    <property type="entry name" value="AAA"/>
    <property type="match status" value="1"/>
</dbReference>
<dbReference type="OrthoDB" id="9801958at2"/>
<evidence type="ECO:0000256" key="2">
    <source>
        <dbReference type="ARBA" id="ARBA00022741"/>
    </source>
</evidence>
<comment type="caution">
    <text evidence="5">The sequence shown here is derived from an EMBL/GenBank/DDBJ whole genome shotgun (WGS) entry which is preliminary data.</text>
</comment>
<dbReference type="PROSITE" id="PS50893">
    <property type="entry name" value="ABC_TRANSPORTER_2"/>
    <property type="match status" value="1"/>
</dbReference>
<feature type="domain" description="ABC transporter" evidence="4">
    <location>
        <begin position="3"/>
        <end position="219"/>
    </location>
</feature>
<proteinExistence type="predicted"/>
<dbReference type="Proteomes" id="UP000239471">
    <property type="component" value="Unassembled WGS sequence"/>
</dbReference>
<reference evidence="5 6" key="1">
    <citation type="submission" date="2018-03" db="EMBL/GenBank/DDBJ databases">
        <title>Genome sequence of Clostridium vincentii DSM 10228.</title>
        <authorList>
            <person name="Poehlein A."/>
            <person name="Daniel R."/>
        </authorList>
    </citation>
    <scope>NUCLEOTIDE SEQUENCE [LARGE SCALE GENOMIC DNA]</scope>
    <source>
        <strain evidence="5 6">DSM 10228</strain>
    </source>
</reference>
<keyword evidence="5" id="KW-0378">Hydrolase</keyword>
<dbReference type="PROSITE" id="PS00211">
    <property type="entry name" value="ABC_TRANSPORTER_1"/>
    <property type="match status" value="1"/>
</dbReference>
<dbReference type="Gene3D" id="3.40.50.300">
    <property type="entry name" value="P-loop containing nucleotide triphosphate hydrolases"/>
    <property type="match status" value="1"/>
</dbReference>
<accession>A0A2T0BDI7</accession>
<dbReference type="RefSeq" id="WP_106060085.1">
    <property type="nucleotide sequence ID" value="NZ_PVXQ01000022.1"/>
</dbReference>
<name>A0A2T0BDI7_9CLOT</name>
<dbReference type="InterPro" id="IPR017871">
    <property type="entry name" value="ABC_transporter-like_CS"/>
</dbReference>
<dbReference type="InterPro" id="IPR050166">
    <property type="entry name" value="ABC_transporter_ATP-bind"/>
</dbReference>
<evidence type="ECO:0000259" key="4">
    <source>
        <dbReference type="PROSITE" id="PS50893"/>
    </source>
</evidence>
<dbReference type="Pfam" id="PF00005">
    <property type="entry name" value="ABC_tran"/>
    <property type="match status" value="1"/>
</dbReference>
<keyword evidence="2" id="KW-0547">Nucleotide-binding</keyword>
<dbReference type="InterPro" id="IPR003593">
    <property type="entry name" value="AAA+_ATPase"/>
</dbReference>
<evidence type="ECO:0000313" key="6">
    <source>
        <dbReference type="Proteomes" id="UP000239471"/>
    </source>
</evidence>
<dbReference type="GO" id="GO:0016887">
    <property type="term" value="F:ATP hydrolysis activity"/>
    <property type="evidence" value="ECO:0007669"/>
    <property type="project" value="InterPro"/>
</dbReference>
<evidence type="ECO:0000256" key="3">
    <source>
        <dbReference type="ARBA" id="ARBA00022840"/>
    </source>
</evidence>
<protein>
    <submittedName>
        <fullName evidence="5">Aliphatic sulfonates import ATP-binding protein SsuB</fullName>
        <ecNumber evidence="5">3.6.3.-</ecNumber>
    </submittedName>
</protein>
<keyword evidence="6" id="KW-1185">Reference proteome</keyword>
<sequence length="222" mass="25766">MKIRINNLCKSFDGRFVFNKFNLQLDSENINCIIGESGGGKSTLLNILSGLLKADSGDIIGIKEGDISYIFQEDRLVNWLTVKENMELFIYDYYKKEDVDRKLKEIFKLLHIEDLENKYPEKLSGGMKQRVNIARALLKPSKLILMDEPFKSLDYKTKYSIMAELKIIFKNENRMVIFVTHDVDEAIYMEGNIYILGGKPFDIKGIFTNNLLKFKEEIIKLI</sequence>
<dbReference type="PANTHER" id="PTHR42788">
    <property type="entry name" value="TAURINE IMPORT ATP-BINDING PROTEIN-RELATED"/>
    <property type="match status" value="1"/>
</dbReference>
<dbReference type="GO" id="GO:0005524">
    <property type="term" value="F:ATP binding"/>
    <property type="evidence" value="ECO:0007669"/>
    <property type="project" value="UniProtKB-KW"/>
</dbReference>
<dbReference type="InterPro" id="IPR027417">
    <property type="entry name" value="P-loop_NTPase"/>
</dbReference>
<gene>
    <name evidence="5" type="primary">ssuB</name>
    <name evidence="5" type="ORF">CLVI_21230</name>
</gene>
<keyword evidence="1" id="KW-0813">Transport</keyword>
<dbReference type="PANTHER" id="PTHR42788:SF13">
    <property type="entry name" value="ALIPHATIC SULFONATES IMPORT ATP-BINDING PROTEIN SSUB"/>
    <property type="match status" value="1"/>
</dbReference>
<organism evidence="5 6">
    <name type="scientific">Clostridium vincentii</name>
    <dbReference type="NCBI Taxonomy" id="52704"/>
    <lineage>
        <taxon>Bacteria</taxon>
        <taxon>Bacillati</taxon>
        <taxon>Bacillota</taxon>
        <taxon>Clostridia</taxon>
        <taxon>Eubacteriales</taxon>
        <taxon>Clostridiaceae</taxon>
        <taxon>Clostridium</taxon>
    </lineage>
</organism>
<evidence type="ECO:0000313" key="5">
    <source>
        <dbReference type="EMBL" id="PRR81915.1"/>
    </source>
</evidence>
<evidence type="ECO:0000256" key="1">
    <source>
        <dbReference type="ARBA" id="ARBA00022448"/>
    </source>
</evidence>
<keyword evidence="3 5" id="KW-0067">ATP-binding</keyword>
<dbReference type="AlphaFoldDB" id="A0A2T0BDI7"/>
<dbReference type="EC" id="3.6.3.-" evidence="5"/>
<dbReference type="SUPFAM" id="SSF52540">
    <property type="entry name" value="P-loop containing nucleoside triphosphate hydrolases"/>
    <property type="match status" value="1"/>
</dbReference>
<dbReference type="InterPro" id="IPR003439">
    <property type="entry name" value="ABC_transporter-like_ATP-bd"/>
</dbReference>